<organism evidence="5 6">
    <name type="scientific">Methylorubrum rhodinum</name>
    <dbReference type="NCBI Taxonomy" id="29428"/>
    <lineage>
        <taxon>Bacteria</taxon>
        <taxon>Pseudomonadati</taxon>
        <taxon>Pseudomonadota</taxon>
        <taxon>Alphaproteobacteria</taxon>
        <taxon>Hyphomicrobiales</taxon>
        <taxon>Methylobacteriaceae</taxon>
        <taxon>Methylorubrum</taxon>
    </lineage>
</organism>
<feature type="domain" description="Histidine kinase" evidence="4">
    <location>
        <begin position="598"/>
        <end position="768"/>
    </location>
</feature>
<proteinExistence type="predicted"/>
<dbReference type="InterPro" id="IPR036890">
    <property type="entry name" value="HATPase_C_sf"/>
</dbReference>
<gene>
    <name evidence="5" type="ORF">HNR00_004762</name>
</gene>
<dbReference type="Gene3D" id="3.30.565.10">
    <property type="entry name" value="Histidine kinase-like ATPase, C-terminal domain"/>
    <property type="match status" value="2"/>
</dbReference>
<dbReference type="RefSeq" id="WP_183573600.1">
    <property type="nucleotide sequence ID" value="NZ_JACHOP010000032.1"/>
</dbReference>
<dbReference type="InterPro" id="IPR005467">
    <property type="entry name" value="His_kinase_dom"/>
</dbReference>
<evidence type="ECO:0000256" key="1">
    <source>
        <dbReference type="ARBA" id="ARBA00000085"/>
    </source>
</evidence>
<dbReference type="SUPFAM" id="SSF55874">
    <property type="entry name" value="ATPase domain of HSP90 chaperone/DNA topoisomerase II/histidine kinase"/>
    <property type="match status" value="2"/>
</dbReference>
<dbReference type="EMBL" id="JACHOP010000032">
    <property type="protein sequence ID" value="MBB5760022.1"/>
    <property type="molecule type" value="Genomic_DNA"/>
</dbReference>
<dbReference type="GO" id="GO:0004673">
    <property type="term" value="F:protein histidine kinase activity"/>
    <property type="evidence" value="ECO:0007669"/>
    <property type="project" value="UniProtKB-EC"/>
</dbReference>
<evidence type="ECO:0000259" key="4">
    <source>
        <dbReference type="PROSITE" id="PS50109"/>
    </source>
</evidence>
<dbReference type="EC" id="2.7.13.3" evidence="2"/>
<evidence type="ECO:0000313" key="6">
    <source>
        <dbReference type="Proteomes" id="UP000583454"/>
    </source>
</evidence>
<keyword evidence="5" id="KW-0418">Kinase</keyword>
<dbReference type="Pfam" id="PF13589">
    <property type="entry name" value="HATPase_c_3"/>
    <property type="match status" value="1"/>
</dbReference>
<comment type="caution">
    <text evidence="5">The sequence shown here is derived from an EMBL/GenBank/DDBJ whole genome shotgun (WGS) entry which is preliminary data.</text>
</comment>
<name>A0A840ZP39_9HYPH</name>
<dbReference type="InterPro" id="IPR004358">
    <property type="entry name" value="Sig_transdc_His_kin-like_C"/>
</dbReference>
<evidence type="ECO:0000256" key="2">
    <source>
        <dbReference type="ARBA" id="ARBA00012438"/>
    </source>
</evidence>
<comment type="catalytic activity">
    <reaction evidence="1">
        <text>ATP + protein L-histidine = ADP + protein N-phospho-L-histidine.</text>
        <dbReference type="EC" id="2.7.13.3"/>
    </reaction>
</comment>
<dbReference type="Proteomes" id="UP000583454">
    <property type="component" value="Unassembled WGS sequence"/>
</dbReference>
<evidence type="ECO:0000313" key="5">
    <source>
        <dbReference type="EMBL" id="MBB5760022.1"/>
    </source>
</evidence>
<protein>
    <recommendedName>
        <fullName evidence="2">histidine kinase</fullName>
        <ecNumber evidence="2">2.7.13.3</ecNumber>
    </recommendedName>
</protein>
<dbReference type="PROSITE" id="PS50109">
    <property type="entry name" value="HIS_KIN"/>
    <property type="match status" value="1"/>
</dbReference>
<dbReference type="Pfam" id="PF02518">
    <property type="entry name" value="HATPase_c"/>
    <property type="match status" value="1"/>
</dbReference>
<dbReference type="SMART" id="SM00387">
    <property type="entry name" value="HATPase_c"/>
    <property type="match status" value="1"/>
</dbReference>
<accession>A0A840ZP39</accession>
<feature type="coiled-coil region" evidence="3">
    <location>
        <begin position="480"/>
        <end position="521"/>
    </location>
</feature>
<dbReference type="PANTHER" id="PTHR43065">
    <property type="entry name" value="SENSOR HISTIDINE KINASE"/>
    <property type="match status" value="1"/>
</dbReference>
<keyword evidence="3" id="KW-0175">Coiled coil</keyword>
<reference evidence="5 6" key="1">
    <citation type="submission" date="2020-08" db="EMBL/GenBank/DDBJ databases">
        <title>Genomic Encyclopedia of Type Strains, Phase IV (KMG-IV): sequencing the most valuable type-strain genomes for metagenomic binning, comparative biology and taxonomic classification.</title>
        <authorList>
            <person name="Goeker M."/>
        </authorList>
    </citation>
    <scope>NUCLEOTIDE SEQUENCE [LARGE SCALE GENOMIC DNA]</scope>
    <source>
        <strain evidence="5 6">DSM 2163</strain>
    </source>
</reference>
<keyword evidence="6" id="KW-1185">Reference proteome</keyword>
<keyword evidence="5" id="KW-0808">Transferase</keyword>
<dbReference type="PRINTS" id="PR00344">
    <property type="entry name" value="BCTRLSENSOR"/>
</dbReference>
<dbReference type="InterPro" id="IPR003594">
    <property type="entry name" value="HATPase_dom"/>
</dbReference>
<dbReference type="AlphaFoldDB" id="A0A840ZP39"/>
<evidence type="ECO:0000256" key="3">
    <source>
        <dbReference type="SAM" id="Coils"/>
    </source>
</evidence>
<sequence>MKDLIGRDLITDDFVAIFELVKNSFDAYAKSVRITFSPQEITIADNGKGMTHADILQKWLFVAYSAKREGTEDEGYRDKIGQKARTYAGAKGVGRFSCDRLGSELELISRTRGGVTQILDVDWRRYEQDSQEEFDEVEVELGEADGFPPDVIRPHGAAGTILRIRRLRATWDRDKLQRLKRELTKLIDPFGSDTKPFEVEIIAPGEAEADRLDEEWNRQRRDEQALKLIVNGRIENPIMDVLRRRTTLIQVRLSEDGKWIDSRLEDRGDLVYHIRESNPYPLLQETALTADIYFLNRSAKIVFAHRMGVPSVQFGSIFLFRNGFRVFPIGTEDDDFFGLNRRKQQGQRRFLGGRDVIGRVEIRGVDGFDEVTSRSHGLIETPNVEALVTCIRDKCIRRLERYVVDITWKDKFDQEADDTSRIRKDESSALVSLLVSRLAATEGVELLEYNPELVRIVDEKSEAFESSLKALELLADRTGDRALQERVVEARERIKALEVAEAQAREASRRAEARAAKAENTAAVATLQFHEEKERNAFLVAAGSLDQDTILNLHHQIIMHASDVQQGVKRMMGRLRGGAQLSKEDWIGFLEQVSFRNSQILTAARFATKGGYKQQSSHTEADLCVYVRDYIETISNLWAPRGIEVTVETDSRQFVRRFRPIEIGIVIDNLVANAAKAGATTIGFFLSTSKGSKPTLEMEVADDGTGWPAAFDPPSRAFEKGVTTTDGSGLGLFHVRQVIEGLDGTIEVSSESYSDDLDGAHLTIRIPS</sequence>
<dbReference type="PANTHER" id="PTHR43065:SF23">
    <property type="entry name" value="SENSOR HISTIDINE KINASE PDTAS"/>
    <property type="match status" value="1"/>
</dbReference>